<proteinExistence type="predicted"/>
<feature type="domain" description="Amidohydrolase-related" evidence="2">
    <location>
        <begin position="83"/>
        <end position="438"/>
    </location>
</feature>
<dbReference type="AlphaFoldDB" id="A0A9N9UXR3"/>
<feature type="region of interest" description="Disordered" evidence="1">
    <location>
        <begin position="1"/>
        <end position="20"/>
    </location>
</feature>
<evidence type="ECO:0000256" key="1">
    <source>
        <dbReference type="SAM" id="MobiDB-lite"/>
    </source>
</evidence>
<evidence type="ECO:0000313" key="3">
    <source>
        <dbReference type="EMBL" id="CAH0000583.1"/>
    </source>
</evidence>
<organism evidence="3 4">
    <name type="scientific">Clonostachys byssicola</name>
    <dbReference type="NCBI Taxonomy" id="160290"/>
    <lineage>
        <taxon>Eukaryota</taxon>
        <taxon>Fungi</taxon>
        <taxon>Dikarya</taxon>
        <taxon>Ascomycota</taxon>
        <taxon>Pezizomycotina</taxon>
        <taxon>Sordariomycetes</taxon>
        <taxon>Hypocreomycetidae</taxon>
        <taxon>Hypocreales</taxon>
        <taxon>Bionectriaceae</taxon>
        <taxon>Clonostachys</taxon>
    </lineage>
</organism>
<reference evidence="3 4" key="2">
    <citation type="submission" date="2021-10" db="EMBL/GenBank/DDBJ databases">
        <authorList>
            <person name="Piombo E."/>
        </authorList>
    </citation>
    <scope>NUCLEOTIDE SEQUENCE [LARGE SCALE GENOMIC DNA]</scope>
</reference>
<sequence>MTQKPTIPKAGAEKPKITGDRPWVLPTHEPFQIINAKLIDPLEGRVIDNTSVLAVDGRFQKVSIGSTPNVGENVKVIDLDGKYLCPGLLDAHVHLTATPGESDLRGTYKNIPASMNNFRSTFLAREMLQRGFTTARDCGGADASLKEAISEWLIPGPRLLIAGHALSQTGGHGDQRPFFSDEDPTLKCCAGHRSGIGRLCDGPTECSVAVRDEIRKGADFIKIMGGGGVASRLNNLGHQQFLDEEIQAITKTAASFDTYVTAHAYTVRAMQHMIKNGVLGIEHGNFLDEETAQLMVEKGIYMTPTLATHYGMTVPPYDQFLNEVCTKKNEAVMASGLQALKVAAKAGVTVCFGSDLVAGMHQFQLKEFSLRSQVQTPEEIMRSVTINNAKVMRLENDVGQIKEGFFADLVVLEKNPLEDITIMDDKANMLAVVKEGHVAFSSLDNWPVTTDRAPW</sequence>
<dbReference type="CDD" id="cd01299">
    <property type="entry name" value="Met_dep_hydrolase_A"/>
    <property type="match status" value="1"/>
</dbReference>
<gene>
    <name evidence="3" type="ORF">CBYS24578_00018245</name>
</gene>
<keyword evidence="4" id="KW-1185">Reference proteome</keyword>
<dbReference type="Gene3D" id="3.20.20.140">
    <property type="entry name" value="Metal-dependent hydrolases"/>
    <property type="match status" value="1"/>
</dbReference>
<dbReference type="SUPFAM" id="SSF51556">
    <property type="entry name" value="Metallo-dependent hydrolases"/>
    <property type="match status" value="1"/>
</dbReference>
<dbReference type="OrthoDB" id="5595695at2759"/>
<name>A0A9N9UXR3_9HYPO</name>
<evidence type="ECO:0000313" key="4">
    <source>
        <dbReference type="Proteomes" id="UP000754883"/>
    </source>
</evidence>
<dbReference type="EMBL" id="CABFNO020001554">
    <property type="protein sequence ID" value="CAH0000583.1"/>
    <property type="molecule type" value="Genomic_DNA"/>
</dbReference>
<dbReference type="PANTHER" id="PTHR43135:SF3">
    <property type="entry name" value="ALPHA-D-RIBOSE 1-METHYLPHOSPHONATE 5-TRIPHOSPHATE DIPHOSPHATASE"/>
    <property type="match status" value="1"/>
</dbReference>
<evidence type="ECO:0000259" key="2">
    <source>
        <dbReference type="Pfam" id="PF01979"/>
    </source>
</evidence>
<dbReference type="InterPro" id="IPR051781">
    <property type="entry name" value="Metallo-dep_Hydrolase"/>
</dbReference>
<dbReference type="InterPro" id="IPR057744">
    <property type="entry name" value="OTAase-like"/>
</dbReference>
<dbReference type="SUPFAM" id="SSF51338">
    <property type="entry name" value="Composite domain of metallo-dependent hydrolases"/>
    <property type="match status" value="1"/>
</dbReference>
<reference evidence="4" key="1">
    <citation type="submission" date="2019-06" db="EMBL/GenBank/DDBJ databases">
        <authorList>
            <person name="Broberg M."/>
        </authorList>
    </citation>
    <scope>NUCLEOTIDE SEQUENCE [LARGE SCALE GENOMIC DNA]</scope>
</reference>
<comment type="caution">
    <text evidence="3">The sequence shown here is derived from an EMBL/GenBank/DDBJ whole genome shotgun (WGS) entry which is preliminary data.</text>
</comment>
<dbReference type="InterPro" id="IPR032466">
    <property type="entry name" value="Metal_Hydrolase"/>
</dbReference>
<dbReference type="PANTHER" id="PTHR43135">
    <property type="entry name" value="ALPHA-D-RIBOSE 1-METHYLPHOSPHONATE 5-TRIPHOSPHATE DIPHOSPHATASE"/>
    <property type="match status" value="1"/>
</dbReference>
<dbReference type="Gene3D" id="2.30.40.10">
    <property type="entry name" value="Urease, subunit C, domain 1"/>
    <property type="match status" value="1"/>
</dbReference>
<dbReference type="GO" id="GO:0016810">
    <property type="term" value="F:hydrolase activity, acting on carbon-nitrogen (but not peptide) bonds"/>
    <property type="evidence" value="ECO:0007669"/>
    <property type="project" value="InterPro"/>
</dbReference>
<protein>
    <recommendedName>
        <fullName evidence="2">Amidohydrolase-related domain-containing protein</fullName>
    </recommendedName>
</protein>
<accession>A0A9N9UXR3</accession>
<dbReference type="Proteomes" id="UP000754883">
    <property type="component" value="Unassembled WGS sequence"/>
</dbReference>
<dbReference type="Pfam" id="PF01979">
    <property type="entry name" value="Amidohydro_1"/>
    <property type="match status" value="1"/>
</dbReference>
<dbReference type="InterPro" id="IPR006680">
    <property type="entry name" value="Amidohydro-rel"/>
</dbReference>
<dbReference type="InterPro" id="IPR011059">
    <property type="entry name" value="Metal-dep_hydrolase_composite"/>
</dbReference>